<accession>A0A6V7QMJ5</accession>
<dbReference type="EMBL" id="LR862137">
    <property type="protein sequence ID" value="CAD1843976.1"/>
    <property type="molecule type" value="Genomic_DNA"/>
</dbReference>
<reference evidence="1" key="1">
    <citation type="submission" date="2020-07" db="EMBL/GenBank/DDBJ databases">
        <authorList>
            <person name="Lin J."/>
        </authorList>
    </citation>
    <scope>NUCLEOTIDE SEQUENCE</scope>
</reference>
<name>A0A6V7QMJ5_ANACO</name>
<protein>
    <recommendedName>
        <fullName evidence="2">Transposase MuDR plant domain-containing protein</fullName>
    </recommendedName>
</protein>
<proteinExistence type="predicted"/>
<evidence type="ECO:0008006" key="2">
    <source>
        <dbReference type="Google" id="ProtNLM"/>
    </source>
</evidence>
<organism evidence="1">
    <name type="scientific">Ananas comosus var. bracteatus</name>
    <name type="common">red pineapple</name>
    <dbReference type="NCBI Taxonomy" id="296719"/>
    <lineage>
        <taxon>Eukaryota</taxon>
        <taxon>Viridiplantae</taxon>
        <taxon>Streptophyta</taxon>
        <taxon>Embryophyta</taxon>
        <taxon>Tracheophyta</taxon>
        <taxon>Spermatophyta</taxon>
        <taxon>Magnoliopsida</taxon>
        <taxon>Liliopsida</taxon>
        <taxon>Poales</taxon>
        <taxon>Bromeliaceae</taxon>
        <taxon>Bromelioideae</taxon>
        <taxon>Ananas</taxon>
    </lineage>
</organism>
<sequence length="228" mass="25549">MALTLPRKGHVSAMRAGLGPVMKNTIDIDDVNRSDDECVIESDEEDQRRIDADSSDDDESFVLHSLDPDHDGSLNALACAIRDKGVVWIENSNVNNDDVPDPVEFDEFEDQRQRFLLGDELIHQSVVDAYTEQNIDQGPPSDESWANRTFSDKSFLVNALEAWHIAHNVQLKIVKSNTTRYTVTYWTFANCEGRFLQAGTPELAYATYVRSCGIEKPTGSSGTDTFQE</sequence>
<gene>
    <name evidence="1" type="ORF">CB5_LOCUS27187</name>
</gene>
<evidence type="ECO:0000313" key="1">
    <source>
        <dbReference type="EMBL" id="CAD1843976.1"/>
    </source>
</evidence>
<dbReference type="AlphaFoldDB" id="A0A6V7QMJ5"/>